<protein>
    <submittedName>
        <fullName evidence="3">MaoC like domain-containing protein</fullName>
    </submittedName>
</protein>
<dbReference type="InterPro" id="IPR039375">
    <property type="entry name" value="NodN-like"/>
</dbReference>
<name>A0A1H4THR5_9NOCA</name>
<dbReference type="InterPro" id="IPR029069">
    <property type="entry name" value="HotDog_dom_sf"/>
</dbReference>
<comment type="similarity">
    <text evidence="1">Belongs to the enoyl-CoA hydratase/isomerase family.</text>
</comment>
<dbReference type="PANTHER" id="PTHR42993">
    <property type="entry name" value="MAOC-LIKE DEHYDRATASE DOMAIN-CONTAINING PROTEIN"/>
    <property type="match status" value="1"/>
</dbReference>
<organism evidence="3 4">
    <name type="scientific">Rhodococcus koreensis</name>
    <dbReference type="NCBI Taxonomy" id="99653"/>
    <lineage>
        <taxon>Bacteria</taxon>
        <taxon>Bacillati</taxon>
        <taxon>Actinomycetota</taxon>
        <taxon>Actinomycetes</taxon>
        <taxon>Mycobacteriales</taxon>
        <taxon>Nocardiaceae</taxon>
        <taxon>Rhodococcus</taxon>
    </lineage>
</organism>
<dbReference type="PANTHER" id="PTHR42993:SF1">
    <property type="entry name" value="MAOC-LIKE DEHYDRATASE DOMAIN-CONTAINING PROTEIN"/>
    <property type="match status" value="1"/>
</dbReference>
<reference evidence="4" key="1">
    <citation type="submission" date="2016-10" db="EMBL/GenBank/DDBJ databases">
        <authorList>
            <person name="Varghese N."/>
            <person name="Submissions S."/>
        </authorList>
    </citation>
    <scope>NUCLEOTIDE SEQUENCE [LARGE SCALE GENOMIC DNA]</scope>
    <source>
        <strain evidence="4">DSM 44498</strain>
    </source>
</reference>
<feature type="domain" description="MaoC-like" evidence="2">
    <location>
        <begin position="2"/>
        <end position="93"/>
    </location>
</feature>
<evidence type="ECO:0000313" key="4">
    <source>
        <dbReference type="Proteomes" id="UP000183561"/>
    </source>
</evidence>
<proteinExistence type="inferred from homology"/>
<dbReference type="CDD" id="cd03450">
    <property type="entry name" value="NodN"/>
    <property type="match status" value="1"/>
</dbReference>
<gene>
    <name evidence="3" type="ORF">SAMN04490239_4538</name>
</gene>
<dbReference type="SUPFAM" id="SSF54637">
    <property type="entry name" value="Thioesterase/thiol ester dehydrase-isomerase"/>
    <property type="match status" value="1"/>
</dbReference>
<evidence type="ECO:0000313" key="3">
    <source>
        <dbReference type="EMBL" id="SEC55869.1"/>
    </source>
</evidence>
<evidence type="ECO:0000256" key="1">
    <source>
        <dbReference type="ARBA" id="ARBA00005254"/>
    </source>
</evidence>
<dbReference type="AlphaFoldDB" id="A0A1H4THR5"/>
<dbReference type="InterPro" id="IPR002539">
    <property type="entry name" value="MaoC-like_dom"/>
</dbReference>
<accession>A0A1H4THR5</accession>
<sequence>MSKSDIAGFAALTGDEQWIHTDASRAREGPFGTTIAHGYLTLSLVFPLLAELLDFTNVRMVVNYGLNRVRFPSAVPAGARIRLAATVTEVTRIGDDCYELVILSRLECDRGTKPAAVVELIYRAYE</sequence>
<dbReference type="Proteomes" id="UP000183561">
    <property type="component" value="Unassembled WGS sequence"/>
</dbReference>
<evidence type="ECO:0000259" key="2">
    <source>
        <dbReference type="Pfam" id="PF01575"/>
    </source>
</evidence>
<dbReference type="Pfam" id="PF01575">
    <property type="entry name" value="MaoC_dehydratas"/>
    <property type="match status" value="1"/>
</dbReference>
<dbReference type="EMBL" id="FNSV01000005">
    <property type="protein sequence ID" value="SEC55869.1"/>
    <property type="molecule type" value="Genomic_DNA"/>
</dbReference>
<keyword evidence="4" id="KW-1185">Reference proteome</keyword>
<dbReference type="Gene3D" id="3.10.129.10">
    <property type="entry name" value="Hotdog Thioesterase"/>
    <property type="match status" value="1"/>
</dbReference>